<dbReference type="PROSITE" id="PS50966">
    <property type="entry name" value="ZF_SWIM"/>
    <property type="match status" value="1"/>
</dbReference>
<keyword evidence="2 4" id="KW-0863">Zinc-finger</keyword>
<evidence type="ECO:0000256" key="2">
    <source>
        <dbReference type="ARBA" id="ARBA00022771"/>
    </source>
</evidence>
<evidence type="ECO:0000313" key="7">
    <source>
        <dbReference type="EMBL" id="KAF9616593.1"/>
    </source>
</evidence>
<dbReference type="Pfam" id="PF04434">
    <property type="entry name" value="SWIM"/>
    <property type="match status" value="1"/>
</dbReference>
<evidence type="ECO:0000256" key="3">
    <source>
        <dbReference type="ARBA" id="ARBA00022833"/>
    </source>
</evidence>
<gene>
    <name evidence="7" type="ORF">IFM89_030645</name>
</gene>
<dbReference type="SMART" id="SM00575">
    <property type="entry name" value="ZnF_PMZ"/>
    <property type="match status" value="1"/>
</dbReference>
<dbReference type="OrthoDB" id="687700at2759"/>
<accession>A0A835IHD9</accession>
<reference evidence="7 8" key="1">
    <citation type="submission" date="2020-10" db="EMBL/GenBank/DDBJ databases">
        <title>The Coptis chinensis genome and diversification of protoberbering-type alkaloids.</title>
        <authorList>
            <person name="Wang B."/>
            <person name="Shu S."/>
            <person name="Song C."/>
            <person name="Liu Y."/>
        </authorList>
    </citation>
    <scope>NUCLEOTIDE SEQUENCE [LARGE SCALE GENOMIC DNA]</scope>
    <source>
        <strain evidence="7">HL-2020</strain>
        <tissue evidence="7">Leaf</tissue>
    </source>
</reference>
<dbReference type="InterPro" id="IPR006564">
    <property type="entry name" value="Znf_PMZ"/>
</dbReference>
<keyword evidence="8" id="KW-1185">Reference proteome</keyword>
<keyword evidence="1" id="KW-0479">Metal-binding</keyword>
<evidence type="ECO:0000256" key="1">
    <source>
        <dbReference type="ARBA" id="ARBA00022723"/>
    </source>
</evidence>
<feature type="region of interest" description="Disordered" evidence="5">
    <location>
        <begin position="191"/>
        <end position="216"/>
    </location>
</feature>
<evidence type="ECO:0000313" key="8">
    <source>
        <dbReference type="Proteomes" id="UP000631114"/>
    </source>
</evidence>
<evidence type="ECO:0000256" key="4">
    <source>
        <dbReference type="PROSITE-ProRule" id="PRU00325"/>
    </source>
</evidence>
<protein>
    <recommendedName>
        <fullName evidence="6">SWIM-type domain-containing protein</fullName>
    </recommendedName>
</protein>
<keyword evidence="3" id="KW-0862">Zinc</keyword>
<evidence type="ECO:0000259" key="6">
    <source>
        <dbReference type="PROSITE" id="PS50966"/>
    </source>
</evidence>
<proteinExistence type="predicted"/>
<organism evidence="7 8">
    <name type="scientific">Coptis chinensis</name>
    <dbReference type="NCBI Taxonomy" id="261450"/>
    <lineage>
        <taxon>Eukaryota</taxon>
        <taxon>Viridiplantae</taxon>
        <taxon>Streptophyta</taxon>
        <taxon>Embryophyta</taxon>
        <taxon>Tracheophyta</taxon>
        <taxon>Spermatophyta</taxon>
        <taxon>Magnoliopsida</taxon>
        <taxon>Ranunculales</taxon>
        <taxon>Ranunculaceae</taxon>
        <taxon>Coptidoideae</taxon>
        <taxon>Coptis</taxon>
    </lineage>
</organism>
<name>A0A835IHD9_9MAGN</name>
<dbReference type="Proteomes" id="UP000631114">
    <property type="component" value="Unassembled WGS sequence"/>
</dbReference>
<evidence type="ECO:0000256" key="5">
    <source>
        <dbReference type="SAM" id="MobiDB-lite"/>
    </source>
</evidence>
<dbReference type="InterPro" id="IPR007527">
    <property type="entry name" value="Znf_SWIM"/>
</dbReference>
<dbReference type="GO" id="GO:0008270">
    <property type="term" value="F:zinc ion binding"/>
    <property type="evidence" value="ECO:0007669"/>
    <property type="project" value="UniProtKB-KW"/>
</dbReference>
<sequence length="309" mass="34685">MGARFKRATLSDGTVGFSVDKYVNGKTTKLLNVDGDCDFFLNFVSSVATLVSCPSNAFQKIVYLLGGVTITCSSDEDAMLMWKGLEVDPYGFSHKFASWDDVEIISTPCALPPPRSIMVVDDDEILVTVVEDDDFPIVAVEEASNRKRMRETSVKLAVELILDSTPQHRRGSWVKMEEVDINNIDAEEEYHNNNSSEGESDDEFVPPQGGGFSKDADNVFANEDSNNEDTRLNAENVRTQYGTRWEVNLVTKECSCIKWQLSGLPCVHEVAVLHPMRCDWVDYTHPYMSVRAYKETYAGYIRPMADLND</sequence>
<comment type="caution">
    <text evidence="7">The sequence shown here is derived from an EMBL/GenBank/DDBJ whole genome shotgun (WGS) entry which is preliminary data.</text>
</comment>
<dbReference type="AlphaFoldDB" id="A0A835IHD9"/>
<dbReference type="EMBL" id="JADFTS010000003">
    <property type="protein sequence ID" value="KAF9616593.1"/>
    <property type="molecule type" value="Genomic_DNA"/>
</dbReference>
<feature type="domain" description="SWIM-type" evidence="6">
    <location>
        <begin position="245"/>
        <end position="277"/>
    </location>
</feature>